<accession>A0A127Q976</accession>
<dbReference type="AlphaFoldDB" id="A0A127Q976"/>
<dbReference type="Proteomes" id="UP000074561">
    <property type="component" value="Chromosome"/>
</dbReference>
<reference evidence="2 3" key="1">
    <citation type="submission" date="2015-11" db="EMBL/GenBank/DDBJ databases">
        <title>Exploring the genomic traits of fungus-feeding bacterial genus Collimonas.</title>
        <authorList>
            <person name="Song C."/>
            <person name="Schmidt R."/>
            <person name="de Jager V."/>
            <person name="Krzyzanowska D."/>
            <person name="Jongedijk E."/>
            <person name="Cankar K."/>
            <person name="Beekwilder J."/>
            <person name="van Veen A."/>
            <person name="de Boer W."/>
            <person name="van Veen J.A."/>
            <person name="Garbeva P."/>
        </authorList>
    </citation>
    <scope>NUCLEOTIDE SEQUENCE [LARGE SCALE GENOMIC DNA]</scope>
    <source>
        <strain evidence="2 3">Ter91</strain>
    </source>
</reference>
<proteinExistence type="predicted"/>
<dbReference type="EMBL" id="CP013234">
    <property type="protein sequence ID" value="AMP06162.1"/>
    <property type="molecule type" value="Genomic_DNA"/>
</dbReference>
<evidence type="ECO:0000313" key="3">
    <source>
        <dbReference type="Proteomes" id="UP000074561"/>
    </source>
</evidence>
<gene>
    <name evidence="2" type="ORF">CPter91_3841</name>
</gene>
<dbReference type="KEGG" id="cpra:CPter91_3841"/>
<sequence>MRVHIVQQFFECQNHKSSHFFHFPLFAISISLYLIRHSPFSSTR</sequence>
<organism evidence="2 3">
    <name type="scientific">Collimonas pratensis</name>
    <dbReference type="NCBI Taxonomy" id="279113"/>
    <lineage>
        <taxon>Bacteria</taxon>
        <taxon>Pseudomonadati</taxon>
        <taxon>Pseudomonadota</taxon>
        <taxon>Betaproteobacteria</taxon>
        <taxon>Burkholderiales</taxon>
        <taxon>Oxalobacteraceae</taxon>
        <taxon>Collimonas</taxon>
    </lineage>
</organism>
<evidence type="ECO:0000313" key="2">
    <source>
        <dbReference type="EMBL" id="AMP06162.1"/>
    </source>
</evidence>
<keyword evidence="1" id="KW-0472">Membrane</keyword>
<keyword evidence="1" id="KW-0812">Transmembrane</keyword>
<protein>
    <submittedName>
        <fullName evidence="2">Uncharacterized protein</fullName>
    </submittedName>
</protein>
<dbReference type="STRING" id="279113.CPter91_3841"/>
<evidence type="ECO:0000256" key="1">
    <source>
        <dbReference type="SAM" id="Phobius"/>
    </source>
</evidence>
<keyword evidence="1" id="KW-1133">Transmembrane helix</keyword>
<feature type="transmembrane region" description="Helical" evidence="1">
    <location>
        <begin position="19"/>
        <end position="35"/>
    </location>
</feature>
<name>A0A127Q976_9BURK</name>